<evidence type="ECO:0000256" key="2">
    <source>
        <dbReference type="ARBA" id="ARBA00022692"/>
    </source>
</evidence>
<feature type="domain" description="Yip1" evidence="5">
    <location>
        <begin position="18"/>
        <end position="214"/>
    </location>
</feature>
<comment type="subcellular location">
    <subcellularLocation>
        <location evidence="1">Membrane</location>
        <topology evidence="1">Multi-pass membrane protein</topology>
    </subcellularLocation>
</comment>
<dbReference type="InterPro" id="IPR006977">
    <property type="entry name" value="Yip1_dom"/>
</dbReference>
<proteinExistence type="predicted"/>
<evidence type="ECO:0000256" key="3">
    <source>
        <dbReference type="ARBA" id="ARBA00022989"/>
    </source>
</evidence>
<evidence type="ECO:0000256" key="1">
    <source>
        <dbReference type="ARBA" id="ARBA00004141"/>
    </source>
</evidence>
<dbReference type="AlphaFoldDB" id="A0A2A8R8K1"/>
<keyword evidence="2" id="KW-0812">Transmembrane</keyword>
<evidence type="ECO:0000259" key="5">
    <source>
        <dbReference type="Pfam" id="PF04893"/>
    </source>
</evidence>
<dbReference type="GO" id="GO:0016020">
    <property type="term" value="C:membrane"/>
    <property type="evidence" value="ECO:0007669"/>
    <property type="project" value="UniProtKB-SubCell"/>
</dbReference>
<evidence type="ECO:0000256" key="4">
    <source>
        <dbReference type="ARBA" id="ARBA00023136"/>
    </source>
</evidence>
<gene>
    <name evidence="6" type="ORF">COJ50_16090</name>
</gene>
<organism evidence="6 7">
    <name type="scientific">Bacillus cereus</name>
    <dbReference type="NCBI Taxonomy" id="1396"/>
    <lineage>
        <taxon>Bacteria</taxon>
        <taxon>Bacillati</taxon>
        <taxon>Bacillota</taxon>
        <taxon>Bacilli</taxon>
        <taxon>Bacillales</taxon>
        <taxon>Bacillaceae</taxon>
        <taxon>Bacillus</taxon>
        <taxon>Bacillus cereus group</taxon>
    </lineage>
</organism>
<dbReference type="Pfam" id="PF04893">
    <property type="entry name" value="Yip1"/>
    <property type="match status" value="1"/>
</dbReference>
<dbReference type="RefSeq" id="WP_098386392.1">
    <property type="nucleotide sequence ID" value="NZ_NTXK01000043.1"/>
</dbReference>
<name>A0A2A8R8K1_BACCE</name>
<keyword evidence="4" id="KW-0472">Membrane</keyword>
<evidence type="ECO:0000313" key="6">
    <source>
        <dbReference type="EMBL" id="PFN23760.1"/>
    </source>
</evidence>
<sequence>MEVNMNTQKVGGEKPSLFGMITSPGLQFERMKTKSPVWGGFFLFLLMGTILAAAAAYLGLINTPELAKLLKDDATGIMKWTTLGFGAIGGLVGTAIGLFVVTGFYKVIMMFMSNDTPYMKILSIYIYANVVFYLGSLFNVALAYILGGNGTDKYTSLGPLFEQGTIAYGIGSAFEVFNIWSLILTGLGLYIVAGLSKKQVTILISIFFILTIGFSMLGGMFSDFGA</sequence>
<accession>A0A2A8R8K1</accession>
<keyword evidence="3" id="KW-1133">Transmembrane helix</keyword>
<dbReference type="EMBL" id="NUYN01000025">
    <property type="protein sequence ID" value="PFN23760.1"/>
    <property type="molecule type" value="Genomic_DNA"/>
</dbReference>
<evidence type="ECO:0000313" key="7">
    <source>
        <dbReference type="Proteomes" id="UP000225182"/>
    </source>
</evidence>
<protein>
    <recommendedName>
        <fullName evidence="5">Yip1 domain-containing protein</fullName>
    </recommendedName>
</protein>
<comment type="caution">
    <text evidence="6">The sequence shown here is derived from an EMBL/GenBank/DDBJ whole genome shotgun (WGS) entry which is preliminary data.</text>
</comment>
<reference evidence="6 7" key="1">
    <citation type="submission" date="2017-09" db="EMBL/GenBank/DDBJ databases">
        <title>Large-scale bioinformatics analysis of Bacillus genomes uncovers conserved roles of natural products in bacterial physiology.</title>
        <authorList>
            <consortium name="Agbiome Team Llc"/>
            <person name="Bleich R.M."/>
            <person name="Grubbs K.J."/>
            <person name="Santa Maria K.C."/>
            <person name="Allen S.E."/>
            <person name="Farag S."/>
            <person name="Shank E.A."/>
            <person name="Bowers A."/>
        </authorList>
    </citation>
    <scope>NUCLEOTIDE SEQUENCE [LARGE SCALE GENOMIC DNA]</scope>
    <source>
        <strain evidence="6 7">AFS076905</strain>
    </source>
</reference>
<dbReference type="Proteomes" id="UP000225182">
    <property type="component" value="Unassembled WGS sequence"/>
</dbReference>